<evidence type="ECO:0000313" key="2">
    <source>
        <dbReference type="Proteomes" id="UP000078512"/>
    </source>
</evidence>
<feature type="non-terminal residue" evidence="1">
    <location>
        <position position="1"/>
    </location>
</feature>
<dbReference type="AlphaFoldDB" id="A0A197JMI3"/>
<protein>
    <submittedName>
        <fullName evidence="1">Uncharacterized protein</fullName>
    </submittedName>
</protein>
<reference evidence="1 2" key="1">
    <citation type="submission" date="2016-05" db="EMBL/GenBank/DDBJ databases">
        <title>Genome sequencing reveals origins of a unique bacterial endosymbiosis in the earliest lineages of terrestrial Fungi.</title>
        <authorList>
            <consortium name="DOE Joint Genome Institute"/>
            <person name="Uehling J."/>
            <person name="Gryganskyi A."/>
            <person name="Hameed K."/>
            <person name="Tschaplinski T."/>
            <person name="Misztal P."/>
            <person name="Wu S."/>
            <person name="Desiro A."/>
            <person name="Vande Pol N."/>
            <person name="Du Z.-Y."/>
            <person name="Zienkiewicz A."/>
            <person name="Zienkiewicz K."/>
            <person name="Morin E."/>
            <person name="Tisserant E."/>
            <person name="Splivallo R."/>
            <person name="Hainaut M."/>
            <person name="Henrissat B."/>
            <person name="Ohm R."/>
            <person name="Kuo A."/>
            <person name="Yan J."/>
            <person name="Lipzen A."/>
            <person name="Nolan M."/>
            <person name="Labutti K."/>
            <person name="Barry K."/>
            <person name="Goldstein A."/>
            <person name="Labbe J."/>
            <person name="Schadt C."/>
            <person name="Tuskan G."/>
            <person name="Grigoriev I."/>
            <person name="Martin F."/>
            <person name="Vilgalys R."/>
            <person name="Bonito G."/>
        </authorList>
    </citation>
    <scope>NUCLEOTIDE SEQUENCE [LARGE SCALE GENOMIC DNA]</scope>
    <source>
        <strain evidence="1 2">AG-77</strain>
    </source>
</reference>
<proteinExistence type="predicted"/>
<organism evidence="1 2">
    <name type="scientific">Linnemannia elongata AG-77</name>
    <dbReference type="NCBI Taxonomy" id="1314771"/>
    <lineage>
        <taxon>Eukaryota</taxon>
        <taxon>Fungi</taxon>
        <taxon>Fungi incertae sedis</taxon>
        <taxon>Mucoromycota</taxon>
        <taxon>Mortierellomycotina</taxon>
        <taxon>Mortierellomycetes</taxon>
        <taxon>Mortierellales</taxon>
        <taxon>Mortierellaceae</taxon>
        <taxon>Linnemannia</taxon>
    </lineage>
</organism>
<accession>A0A197JMI3</accession>
<dbReference type="OrthoDB" id="2209782at2759"/>
<dbReference type="STRING" id="1314771.A0A197JMI3"/>
<evidence type="ECO:0000313" key="1">
    <source>
        <dbReference type="EMBL" id="OAQ26173.1"/>
    </source>
</evidence>
<dbReference type="Proteomes" id="UP000078512">
    <property type="component" value="Unassembled WGS sequence"/>
</dbReference>
<name>A0A197JMI3_9FUNG</name>
<dbReference type="EMBL" id="KV442070">
    <property type="protein sequence ID" value="OAQ26173.1"/>
    <property type="molecule type" value="Genomic_DNA"/>
</dbReference>
<keyword evidence="2" id="KW-1185">Reference proteome</keyword>
<gene>
    <name evidence="1" type="ORF">K457DRAFT_79794</name>
</gene>
<sequence>WVNNPALTEFCFSMIERADIEGSKSNIAMNAWLPQAHCPCCIILPHCVALLMFLPSLPFVSCIHVVHYDMKAIDA</sequence>